<proteinExistence type="predicted"/>
<dbReference type="CDD" id="cd05403">
    <property type="entry name" value="NT_KNTase_like"/>
    <property type="match status" value="1"/>
</dbReference>
<dbReference type="InterPro" id="IPR043519">
    <property type="entry name" value="NT_sf"/>
</dbReference>
<dbReference type="PROSITE" id="PS50910">
    <property type="entry name" value="HEPN"/>
    <property type="match status" value="1"/>
</dbReference>
<evidence type="ECO:0000313" key="3">
    <source>
        <dbReference type="Proteomes" id="UP001597361"/>
    </source>
</evidence>
<dbReference type="Gene3D" id="1.20.120.330">
    <property type="entry name" value="Nucleotidyltransferases domain 2"/>
    <property type="match status" value="1"/>
</dbReference>
<gene>
    <name evidence="2" type="ORF">ACFSKL_16405</name>
</gene>
<name>A0ABW4VSU0_9BACT</name>
<evidence type="ECO:0000259" key="1">
    <source>
        <dbReference type="PROSITE" id="PS50910"/>
    </source>
</evidence>
<protein>
    <submittedName>
        <fullName evidence="2">HEPN domain-containing protein</fullName>
    </submittedName>
</protein>
<accession>A0ABW4VSU0</accession>
<sequence length="287" mass="33677">MKKSIEHLPEEKQKEINFILDIIKVEADPIKVILFGSHATGKWVDSSLLHDGITLTYESDYDILVVTRDNSKKQHEIISHIENKCNDELKGITSILVHSIDYINKGLSIGQYFFIRILQEGITLFDTEEIDFISPIKLTNQQLRERAEDYFKLWFPMGVDFLIDAKNAFDRESYRKSLFELHQAAENFYATIMLVSSGFKPTVHNLKKLRKYAKHLSPELYSLFLTPQDDVDEYRLFELLRKGYIEARYDRNFEISKEDCYKLILRIEQMKVLVERICKDKISHPSG</sequence>
<dbReference type="Proteomes" id="UP001597361">
    <property type="component" value="Unassembled WGS sequence"/>
</dbReference>
<comment type="caution">
    <text evidence="2">The sequence shown here is derived from an EMBL/GenBank/DDBJ whole genome shotgun (WGS) entry which is preliminary data.</text>
</comment>
<keyword evidence="3" id="KW-1185">Reference proteome</keyword>
<dbReference type="SUPFAM" id="SSF81301">
    <property type="entry name" value="Nucleotidyltransferase"/>
    <property type="match status" value="1"/>
</dbReference>
<dbReference type="InterPro" id="IPR052548">
    <property type="entry name" value="Type_VII_TA_antitoxin"/>
</dbReference>
<feature type="domain" description="HEPN" evidence="1">
    <location>
        <begin position="155"/>
        <end position="270"/>
    </location>
</feature>
<dbReference type="SUPFAM" id="SSF81593">
    <property type="entry name" value="Nucleotidyltransferase substrate binding subunit/domain"/>
    <property type="match status" value="1"/>
</dbReference>
<dbReference type="InterPro" id="IPR007842">
    <property type="entry name" value="HEPN_dom"/>
</dbReference>
<dbReference type="PANTHER" id="PTHR33933">
    <property type="entry name" value="NUCLEOTIDYLTRANSFERASE"/>
    <property type="match status" value="1"/>
</dbReference>
<dbReference type="EMBL" id="JBHUHR010000040">
    <property type="protein sequence ID" value="MFD2036388.1"/>
    <property type="molecule type" value="Genomic_DNA"/>
</dbReference>
<evidence type="ECO:0000313" key="2">
    <source>
        <dbReference type="EMBL" id="MFD2036388.1"/>
    </source>
</evidence>
<dbReference type="RefSeq" id="WP_376887419.1">
    <property type="nucleotide sequence ID" value="NZ_JBHUHR010000040.1"/>
</dbReference>
<dbReference type="Gene3D" id="3.30.460.10">
    <property type="entry name" value="Beta Polymerase, domain 2"/>
    <property type="match status" value="1"/>
</dbReference>
<reference evidence="3" key="1">
    <citation type="journal article" date="2019" name="Int. J. Syst. Evol. Microbiol.">
        <title>The Global Catalogue of Microorganisms (GCM) 10K type strain sequencing project: providing services to taxonomists for standard genome sequencing and annotation.</title>
        <authorList>
            <consortium name="The Broad Institute Genomics Platform"/>
            <consortium name="The Broad Institute Genome Sequencing Center for Infectious Disease"/>
            <person name="Wu L."/>
            <person name="Ma J."/>
        </authorList>
    </citation>
    <scope>NUCLEOTIDE SEQUENCE [LARGE SCALE GENOMIC DNA]</scope>
    <source>
        <strain evidence="3">CGMCC 1.15180</strain>
    </source>
</reference>
<dbReference type="Pfam" id="PF05168">
    <property type="entry name" value="HEPN"/>
    <property type="match status" value="1"/>
</dbReference>
<dbReference type="PANTHER" id="PTHR33933:SF1">
    <property type="entry name" value="PROTEIN ADENYLYLTRANSFERASE MNTA-RELATED"/>
    <property type="match status" value="1"/>
</dbReference>
<dbReference type="SMART" id="SM00748">
    <property type="entry name" value="HEPN"/>
    <property type="match status" value="1"/>
</dbReference>
<organism evidence="2 3">
    <name type="scientific">Belliella marina</name>
    <dbReference type="NCBI Taxonomy" id="1644146"/>
    <lineage>
        <taxon>Bacteria</taxon>
        <taxon>Pseudomonadati</taxon>
        <taxon>Bacteroidota</taxon>
        <taxon>Cytophagia</taxon>
        <taxon>Cytophagales</taxon>
        <taxon>Cyclobacteriaceae</taxon>
        <taxon>Belliella</taxon>
    </lineage>
</organism>